<keyword evidence="3" id="KW-1185">Reference proteome</keyword>
<protein>
    <submittedName>
        <fullName evidence="2">Uncharacterized protein</fullName>
    </submittedName>
</protein>
<evidence type="ECO:0000313" key="3">
    <source>
        <dbReference type="Proteomes" id="UP000800097"/>
    </source>
</evidence>
<dbReference type="PANTHER" id="PTHR35186:SF4">
    <property type="entry name" value="PRION-INHIBITION AND PROPAGATION HELO DOMAIN-CONTAINING PROTEIN"/>
    <property type="match status" value="1"/>
</dbReference>
<reference evidence="2" key="1">
    <citation type="journal article" date="2020" name="Stud. Mycol.">
        <title>101 Dothideomycetes genomes: a test case for predicting lifestyles and emergence of pathogens.</title>
        <authorList>
            <person name="Haridas S."/>
            <person name="Albert R."/>
            <person name="Binder M."/>
            <person name="Bloem J."/>
            <person name="Labutti K."/>
            <person name="Salamov A."/>
            <person name="Andreopoulos B."/>
            <person name="Baker S."/>
            <person name="Barry K."/>
            <person name="Bills G."/>
            <person name="Bluhm B."/>
            <person name="Cannon C."/>
            <person name="Castanera R."/>
            <person name="Culley D."/>
            <person name="Daum C."/>
            <person name="Ezra D."/>
            <person name="Gonzalez J."/>
            <person name="Henrissat B."/>
            <person name="Kuo A."/>
            <person name="Liang C."/>
            <person name="Lipzen A."/>
            <person name="Lutzoni F."/>
            <person name="Magnuson J."/>
            <person name="Mondo S."/>
            <person name="Nolan M."/>
            <person name="Ohm R."/>
            <person name="Pangilinan J."/>
            <person name="Park H.-J."/>
            <person name="Ramirez L."/>
            <person name="Alfaro M."/>
            <person name="Sun H."/>
            <person name="Tritt A."/>
            <person name="Yoshinaga Y."/>
            <person name="Zwiers L.-H."/>
            <person name="Turgeon B."/>
            <person name="Goodwin S."/>
            <person name="Spatafora J."/>
            <person name="Crous P."/>
            <person name="Grigoriev I."/>
        </authorList>
    </citation>
    <scope>NUCLEOTIDE SEQUENCE</scope>
    <source>
        <strain evidence="2">CBS 379.55</strain>
    </source>
</reference>
<dbReference type="AlphaFoldDB" id="A0A6A6JS52"/>
<gene>
    <name evidence="2" type="ORF">EI97DRAFT_456495</name>
</gene>
<evidence type="ECO:0000256" key="1">
    <source>
        <dbReference type="SAM" id="MobiDB-lite"/>
    </source>
</evidence>
<dbReference type="Proteomes" id="UP000800097">
    <property type="component" value="Unassembled WGS sequence"/>
</dbReference>
<name>A0A6A6JS52_WESOR</name>
<accession>A0A6A6JS52</accession>
<feature type="region of interest" description="Disordered" evidence="1">
    <location>
        <begin position="38"/>
        <end position="60"/>
    </location>
</feature>
<dbReference type="OrthoDB" id="5240605at2759"/>
<organism evidence="2 3">
    <name type="scientific">Westerdykella ornata</name>
    <dbReference type="NCBI Taxonomy" id="318751"/>
    <lineage>
        <taxon>Eukaryota</taxon>
        <taxon>Fungi</taxon>
        <taxon>Dikarya</taxon>
        <taxon>Ascomycota</taxon>
        <taxon>Pezizomycotina</taxon>
        <taxon>Dothideomycetes</taxon>
        <taxon>Pleosporomycetidae</taxon>
        <taxon>Pleosporales</taxon>
        <taxon>Sporormiaceae</taxon>
        <taxon>Westerdykella</taxon>
    </lineage>
</organism>
<dbReference type="GeneID" id="54553914"/>
<dbReference type="EMBL" id="ML986487">
    <property type="protein sequence ID" value="KAF2279094.1"/>
    <property type="molecule type" value="Genomic_DNA"/>
</dbReference>
<dbReference type="RefSeq" id="XP_033656633.1">
    <property type="nucleotide sequence ID" value="XM_033800739.1"/>
</dbReference>
<proteinExistence type="predicted"/>
<sequence length="689" mass="77546">MYIGALNVENLHFYHPQAAESRKMVSNGQIKTLTEMRSLQTQRPDAVAIPPSTPESVANPRYTAPPQSLAPVATFSPGSMSSTPAYYTDTGDVEPSTASSFPSLSWHIYLNNCLQAAQSITKKHDFICKQLEPRSSELEIVITELKVQRTICQSQSEALRRLYTPRTALVDISQVEKLVKEAFNALQIVKKKYGGLSQLLLRVLGSITGSKKFKQSPKKNRKSYRSPKAANGIEMKEQYVVSLYKKIASATPYLRYFRGICSSLSNVQLSQQRKTLSAAEEQAFHRFSICRKVSAHLHEQLRRACPHHPEHRVYFNLQVSETLDQSIPELSFYLAFETTKLTRNDPGLVWFKAQSTLFASEAEKTPSVLRSSRSKSKSISYRGVVKNVGRSMAKRGFPISGSVPVENTRGSSCLGGEQACAIRVIGSTCLANLRQQTGHWAADLPDLMDKGTFTAGRNRLYYPEILYDAHSHPVSLSQWITEKRYVDVSSGSVVPTIILNLMRIKVARLLCEAVLRLTPTFWSQTTLNSEQLLIVDRISGGFLERVLEPHLSVRLDKWSQSKYSLPAQQVSPRGSETLLRIGIILLEIAHLRLVQGLRENEADEIDRTDPSFNLVTKLCGISLQKQFGRLDYAKAVDYCLNPPSLGLDISDVDFHKEFYQVVIVRLEKIERNLELALERQRRVTDCQYV</sequence>
<evidence type="ECO:0000313" key="2">
    <source>
        <dbReference type="EMBL" id="KAF2279094.1"/>
    </source>
</evidence>
<dbReference type="PANTHER" id="PTHR35186">
    <property type="entry name" value="ANK_REP_REGION DOMAIN-CONTAINING PROTEIN"/>
    <property type="match status" value="1"/>
</dbReference>